<reference evidence="2" key="1">
    <citation type="submission" date="2018-05" db="EMBL/GenBank/DDBJ databases">
        <authorList>
            <person name="Lanie J.A."/>
            <person name="Ng W.-L."/>
            <person name="Kazmierczak K.M."/>
            <person name="Andrzejewski T.M."/>
            <person name="Davidsen T.M."/>
            <person name="Wayne K.J."/>
            <person name="Tettelin H."/>
            <person name="Glass J.I."/>
            <person name="Rusch D."/>
            <person name="Podicherti R."/>
            <person name="Tsui H.-C.T."/>
            <person name="Winkler M.E."/>
        </authorList>
    </citation>
    <scope>NUCLEOTIDE SEQUENCE</scope>
</reference>
<feature type="domain" description="ATPase AAA-type core" evidence="1">
    <location>
        <begin position="1"/>
        <end position="44"/>
    </location>
</feature>
<dbReference type="EMBL" id="UINC01007103">
    <property type="protein sequence ID" value="SVA31424.1"/>
    <property type="molecule type" value="Genomic_DNA"/>
</dbReference>
<proteinExistence type="predicted"/>
<evidence type="ECO:0000259" key="1">
    <source>
        <dbReference type="Pfam" id="PF00004"/>
    </source>
</evidence>
<dbReference type="GO" id="GO:0016887">
    <property type="term" value="F:ATP hydrolysis activity"/>
    <property type="evidence" value="ECO:0007669"/>
    <property type="project" value="InterPro"/>
</dbReference>
<dbReference type="InterPro" id="IPR027417">
    <property type="entry name" value="P-loop_NTPase"/>
</dbReference>
<feature type="non-terminal residue" evidence="2">
    <location>
        <position position="53"/>
    </location>
</feature>
<protein>
    <recommendedName>
        <fullName evidence="1">ATPase AAA-type core domain-containing protein</fullName>
    </recommendedName>
</protein>
<accession>A0A381UU01</accession>
<dbReference type="InterPro" id="IPR003959">
    <property type="entry name" value="ATPase_AAA_core"/>
</dbReference>
<dbReference type="Pfam" id="PF00004">
    <property type="entry name" value="AAA"/>
    <property type="match status" value="1"/>
</dbReference>
<dbReference type="GO" id="GO:0005524">
    <property type="term" value="F:ATP binding"/>
    <property type="evidence" value="ECO:0007669"/>
    <property type="project" value="InterPro"/>
</dbReference>
<dbReference type="AlphaFoldDB" id="A0A381UU01"/>
<gene>
    <name evidence="2" type="ORF">METZ01_LOCUS84278</name>
</gene>
<sequence length="53" mass="5908">MLIFGPSGSGKTCLSHVVAKKYKYNVLELNSSDERNGKVMKKFKLLVETSSPF</sequence>
<evidence type="ECO:0000313" key="2">
    <source>
        <dbReference type="EMBL" id="SVA31424.1"/>
    </source>
</evidence>
<name>A0A381UU01_9ZZZZ</name>
<dbReference type="Gene3D" id="3.40.50.300">
    <property type="entry name" value="P-loop containing nucleotide triphosphate hydrolases"/>
    <property type="match status" value="1"/>
</dbReference>
<dbReference type="SUPFAM" id="SSF52540">
    <property type="entry name" value="P-loop containing nucleoside triphosphate hydrolases"/>
    <property type="match status" value="1"/>
</dbReference>
<organism evidence="2">
    <name type="scientific">marine metagenome</name>
    <dbReference type="NCBI Taxonomy" id="408172"/>
    <lineage>
        <taxon>unclassified sequences</taxon>
        <taxon>metagenomes</taxon>
        <taxon>ecological metagenomes</taxon>
    </lineage>
</organism>